<feature type="domain" description="Beta-lactamase-related" evidence="3">
    <location>
        <begin position="38"/>
        <end position="354"/>
    </location>
</feature>
<dbReference type="SUPFAM" id="SSF56601">
    <property type="entry name" value="beta-lactamase/transpeptidase-like"/>
    <property type="match status" value="1"/>
</dbReference>
<feature type="chain" id="PRO_5012799829" description="Beta-lactamase-related domain-containing protein" evidence="2">
    <location>
        <begin position="24"/>
        <end position="496"/>
    </location>
</feature>
<comment type="caution">
    <text evidence="4">The sequence shown here is derived from an EMBL/GenBank/DDBJ whole genome shotgun (WGS) entry which is preliminary data.</text>
</comment>
<keyword evidence="2" id="KW-0732">Signal</keyword>
<evidence type="ECO:0000313" key="5">
    <source>
        <dbReference type="Proteomes" id="UP000192591"/>
    </source>
</evidence>
<keyword evidence="1" id="KW-0472">Membrane</keyword>
<feature type="transmembrane region" description="Helical" evidence="1">
    <location>
        <begin position="418"/>
        <end position="439"/>
    </location>
</feature>
<evidence type="ECO:0000259" key="3">
    <source>
        <dbReference type="Pfam" id="PF00144"/>
    </source>
</evidence>
<keyword evidence="1" id="KW-0812">Transmembrane</keyword>
<feature type="transmembrane region" description="Helical" evidence="1">
    <location>
        <begin position="385"/>
        <end position="406"/>
    </location>
</feature>
<dbReference type="EMBL" id="MWIH01000005">
    <property type="protein sequence ID" value="OQO92467.1"/>
    <property type="molecule type" value="Genomic_DNA"/>
</dbReference>
<dbReference type="STRING" id="1962155.B1813_09735"/>
<feature type="transmembrane region" description="Helical" evidence="1">
    <location>
        <begin position="459"/>
        <end position="479"/>
    </location>
</feature>
<dbReference type="AlphaFoldDB" id="A0A1V9A5Q7"/>
<sequence>MRTRAAVAAVSTVGAVLTTGAVAPSPSPPPRNDLAAVDAYLGERRAATNTPGLAYAVVTSDSVERLGAHAHDGNGDVVTATTPFLWGSVAKPVTATAVMTLVEDGAMALDEPVRTYLPAFTLADPDAAARVTVRHLLTHTSGIPEHTSATDRVESDGAPYAEAVAELAHSQPVSAPGAIHQYSSANYLLLGAAVEEVSGSSFAEYLHDAVLDPLGMTGAITTAEQAHARLPGGHGYVFGHPVGVSPGYAPAGPSYGYLGGTVEDLAHFAMAQLADGHDSARVLEPASAELMHTGAVRVGGTQRYGLGWRDDTRNDDLGNSTVWHGGAVPGYQATIALLPEADRAVVVLQNAYGVFQDAELLGTGLGAARILAGGRAEPASGDATYAVLLAALAAAVAVTGWALFRIRKPGPRAEHRRGILLGTASWTLGGLALAGVAWFAVPSLFGVSLARIRLWAPDIGWLLTALAVTGLVLAVARLVSGIARLTTRRTATAALG</sequence>
<dbReference type="InterPro" id="IPR001466">
    <property type="entry name" value="Beta-lactam-related"/>
</dbReference>
<keyword evidence="5" id="KW-1185">Reference proteome</keyword>
<dbReference type="InterPro" id="IPR012338">
    <property type="entry name" value="Beta-lactam/transpept-like"/>
</dbReference>
<dbReference type="PANTHER" id="PTHR46825">
    <property type="entry name" value="D-ALANYL-D-ALANINE-CARBOXYPEPTIDASE/ENDOPEPTIDASE AMPH"/>
    <property type="match status" value="1"/>
</dbReference>
<accession>A0A1V9A5Q7</accession>
<gene>
    <name evidence="4" type="ORF">B1813_09735</name>
</gene>
<dbReference type="InterPro" id="IPR050491">
    <property type="entry name" value="AmpC-like"/>
</dbReference>
<evidence type="ECO:0000256" key="2">
    <source>
        <dbReference type="SAM" id="SignalP"/>
    </source>
</evidence>
<dbReference type="Gene3D" id="3.40.710.10">
    <property type="entry name" value="DD-peptidase/beta-lactamase superfamily"/>
    <property type="match status" value="1"/>
</dbReference>
<organism evidence="4 5">
    <name type="scientific">Saccharomonospora piscinae</name>
    <dbReference type="NCBI Taxonomy" id="687388"/>
    <lineage>
        <taxon>Bacteria</taxon>
        <taxon>Bacillati</taxon>
        <taxon>Actinomycetota</taxon>
        <taxon>Actinomycetes</taxon>
        <taxon>Pseudonocardiales</taxon>
        <taxon>Pseudonocardiaceae</taxon>
        <taxon>Saccharomonospora</taxon>
    </lineage>
</organism>
<keyword evidence="1" id="KW-1133">Transmembrane helix</keyword>
<evidence type="ECO:0000313" key="4">
    <source>
        <dbReference type="EMBL" id="OQO92467.1"/>
    </source>
</evidence>
<evidence type="ECO:0000256" key="1">
    <source>
        <dbReference type="SAM" id="Phobius"/>
    </source>
</evidence>
<dbReference type="RefSeq" id="WP_081191528.1">
    <property type="nucleotide sequence ID" value="NZ_MWIH01000005.1"/>
</dbReference>
<protein>
    <recommendedName>
        <fullName evidence="3">Beta-lactamase-related domain-containing protein</fullName>
    </recommendedName>
</protein>
<dbReference type="Proteomes" id="UP000192591">
    <property type="component" value="Unassembled WGS sequence"/>
</dbReference>
<reference evidence="4 5" key="1">
    <citation type="submission" date="2017-02" db="EMBL/GenBank/DDBJ databases">
        <title>Draft genome of Saccharomonospora sp. 154.</title>
        <authorList>
            <person name="Alonso-Carmona G.S."/>
            <person name="De La Haba R."/>
            <person name="Vera-Gargallo B."/>
            <person name="Sandoval-Trujillo A.H."/>
            <person name="Ramirez-Duran N."/>
            <person name="Ventosa A."/>
        </authorList>
    </citation>
    <scope>NUCLEOTIDE SEQUENCE [LARGE SCALE GENOMIC DNA]</scope>
    <source>
        <strain evidence="4 5">LRS4.154</strain>
    </source>
</reference>
<name>A0A1V9A5Q7_SACPI</name>
<proteinExistence type="predicted"/>
<feature type="signal peptide" evidence="2">
    <location>
        <begin position="1"/>
        <end position="23"/>
    </location>
</feature>
<dbReference type="PANTHER" id="PTHR46825:SF9">
    <property type="entry name" value="BETA-LACTAMASE-RELATED DOMAIN-CONTAINING PROTEIN"/>
    <property type="match status" value="1"/>
</dbReference>
<dbReference type="Pfam" id="PF00144">
    <property type="entry name" value="Beta-lactamase"/>
    <property type="match status" value="1"/>
</dbReference>